<evidence type="ECO:0000313" key="3">
    <source>
        <dbReference type="Proteomes" id="UP000234333"/>
    </source>
</evidence>
<dbReference type="InterPro" id="IPR044925">
    <property type="entry name" value="His-Me_finger_sf"/>
</dbReference>
<dbReference type="InterPro" id="IPR036955">
    <property type="entry name" value="AP2/ERF_dom_sf"/>
</dbReference>
<dbReference type="GO" id="GO:0003677">
    <property type="term" value="F:DNA binding"/>
    <property type="evidence" value="ECO:0007669"/>
    <property type="project" value="InterPro"/>
</dbReference>
<organism evidence="2 3">
    <name type="scientific">Brevibacterium casei CIP 102111</name>
    <dbReference type="NCBI Taxonomy" id="1255625"/>
    <lineage>
        <taxon>Bacteria</taxon>
        <taxon>Bacillati</taxon>
        <taxon>Actinomycetota</taxon>
        <taxon>Actinomycetes</taxon>
        <taxon>Micrococcales</taxon>
        <taxon>Brevibacteriaceae</taxon>
        <taxon>Brevibacterium</taxon>
    </lineage>
</organism>
<dbReference type="InterPro" id="IPR003615">
    <property type="entry name" value="HNH_nuc"/>
</dbReference>
<name>A0A2H1IXU5_9MICO</name>
<evidence type="ECO:0000313" key="2">
    <source>
        <dbReference type="EMBL" id="SMX79960.1"/>
    </source>
</evidence>
<feature type="domain" description="HNH nuclease" evidence="1">
    <location>
        <begin position="3"/>
        <end position="47"/>
    </location>
</feature>
<dbReference type="Gene3D" id="3.30.730.10">
    <property type="entry name" value="AP2/ERF domain"/>
    <property type="match status" value="1"/>
</dbReference>
<evidence type="ECO:0000259" key="1">
    <source>
        <dbReference type="Pfam" id="PF13392"/>
    </source>
</evidence>
<protein>
    <submittedName>
        <fullName evidence="2">AP2 domain-containing protein</fullName>
    </submittedName>
</protein>
<reference evidence="2 3" key="1">
    <citation type="submission" date="2017-03" db="EMBL/GenBank/DDBJ databases">
        <authorList>
            <person name="Afonso C.L."/>
            <person name="Miller P.J."/>
            <person name="Scott M.A."/>
            <person name="Spackman E."/>
            <person name="Goraichik I."/>
            <person name="Dimitrov K.M."/>
            <person name="Suarez D.L."/>
            <person name="Swayne D.E."/>
        </authorList>
    </citation>
    <scope>NUCLEOTIDE SEQUENCE [LARGE SCALE GENOMIC DNA]</scope>
    <source>
        <strain evidence="2 3">CIP 102111</strain>
    </source>
</reference>
<dbReference type="InterPro" id="IPR016177">
    <property type="entry name" value="DNA-bd_dom_sf"/>
</dbReference>
<dbReference type="EMBL" id="FXZC01000003">
    <property type="protein sequence ID" value="SMX79960.1"/>
    <property type="molecule type" value="Genomic_DNA"/>
</dbReference>
<gene>
    <name evidence="2" type="ORF">BC102111_01699</name>
</gene>
<proteinExistence type="predicted"/>
<dbReference type="AlphaFoldDB" id="A0A2H1IXU5"/>
<dbReference type="SUPFAM" id="SSF54171">
    <property type="entry name" value="DNA-binding domain"/>
    <property type="match status" value="1"/>
</dbReference>
<dbReference type="Proteomes" id="UP000234333">
    <property type="component" value="Unassembled WGS sequence"/>
</dbReference>
<dbReference type="Pfam" id="PF13392">
    <property type="entry name" value="HNH_3"/>
    <property type="match status" value="1"/>
</dbReference>
<dbReference type="GO" id="GO:0003700">
    <property type="term" value="F:DNA-binding transcription factor activity"/>
    <property type="evidence" value="ECO:0007669"/>
    <property type="project" value="InterPro"/>
</dbReference>
<sequence>MTLVHRYAWEQEHGPIPEGMQIDHICHEPACVNLDHLRLATPAENSQHRRGATAANLSGYRGVSKNGRGWSATVGKGGKKYHLGTFNSPQEAAEVAAKKRLELFGEFAGGSLKKSFHTKNKEQ</sequence>
<dbReference type="SUPFAM" id="SSF54060">
    <property type="entry name" value="His-Me finger endonucleases"/>
    <property type="match status" value="1"/>
</dbReference>
<accession>A0A2H1IXU5</accession>
<dbReference type="Gene3D" id="3.90.75.20">
    <property type="match status" value="1"/>
</dbReference>